<proteinExistence type="predicted"/>
<name>M0AD81_9EURY</name>
<evidence type="ECO:0000313" key="3">
    <source>
        <dbReference type="Proteomes" id="UP000011648"/>
    </source>
</evidence>
<dbReference type="OrthoDB" id="170107at2157"/>
<feature type="transmembrane region" description="Helical" evidence="1">
    <location>
        <begin position="52"/>
        <end position="82"/>
    </location>
</feature>
<evidence type="ECO:0000256" key="1">
    <source>
        <dbReference type="SAM" id="Phobius"/>
    </source>
</evidence>
<keyword evidence="1" id="KW-1133">Transmembrane helix</keyword>
<dbReference type="EMBL" id="AOIL01000012">
    <property type="protein sequence ID" value="ELY95822.1"/>
    <property type="molecule type" value="Genomic_DNA"/>
</dbReference>
<feature type="transmembrane region" description="Helical" evidence="1">
    <location>
        <begin position="94"/>
        <end position="123"/>
    </location>
</feature>
<keyword evidence="3" id="KW-1185">Reference proteome</keyword>
<accession>M0AD81</accession>
<comment type="caution">
    <text evidence="2">The sequence shown here is derived from an EMBL/GenBank/DDBJ whole genome shotgun (WGS) entry which is preliminary data.</text>
</comment>
<gene>
    <name evidence="2" type="ORF">C484_02474</name>
</gene>
<dbReference type="Proteomes" id="UP000011648">
    <property type="component" value="Unassembled WGS sequence"/>
</dbReference>
<protein>
    <submittedName>
        <fullName evidence="2">Uncharacterized protein</fullName>
    </submittedName>
</protein>
<sequence length="134" mass="13814">MEHTGTDTPSGGTALGVKTLAGDTGLCAFAVAGFGMFSIVEPEPRLVSRTLLSLVAPALLLGFGLGMLVLAAGLWSGLYWAWSWTILLYTGSTFGGLAAGITAGDLSALGSAAVSGLIAAYLYRHRNEFKTTTR</sequence>
<feature type="transmembrane region" description="Helical" evidence="1">
    <location>
        <begin position="20"/>
        <end position="40"/>
    </location>
</feature>
<dbReference type="AlphaFoldDB" id="M0AD81"/>
<keyword evidence="1" id="KW-0812">Transmembrane</keyword>
<keyword evidence="1" id="KW-0472">Membrane</keyword>
<reference evidence="2 3" key="1">
    <citation type="journal article" date="2014" name="PLoS Genet.">
        <title>Phylogenetically driven sequencing of extremely halophilic archaea reveals strategies for static and dynamic osmo-response.</title>
        <authorList>
            <person name="Becker E.A."/>
            <person name="Seitzer P.M."/>
            <person name="Tritt A."/>
            <person name="Larsen D."/>
            <person name="Krusor M."/>
            <person name="Yao A.I."/>
            <person name="Wu D."/>
            <person name="Madern D."/>
            <person name="Eisen J.A."/>
            <person name="Darling A.E."/>
            <person name="Facciotti M.T."/>
        </authorList>
    </citation>
    <scope>NUCLEOTIDE SEQUENCE [LARGE SCALE GENOMIC DNA]</scope>
    <source>
        <strain evidence="2 3">DSM 12281</strain>
    </source>
</reference>
<organism evidence="2 3">
    <name type="scientific">Natrialba taiwanensis DSM 12281</name>
    <dbReference type="NCBI Taxonomy" id="1230458"/>
    <lineage>
        <taxon>Archaea</taxon>
        <taxon>Methanobacteriati</taxon>
        <taxon>Methanobacteriota</taxon>
        <taxon>Stenosarchaea group</taxon>
        <taxon>Halobacteria</taxon>
        <taxon>Halobacteriales</taxon>
        <taxon>Natrialbaceae</taxon>
        <taxon>Natrialba</taxon>
    </lineage>
</organism>
<dbReference type="PATRIC" id="fig|1230458.4.peg.485"/>
<evidence type="ECO:0000313" key="2">
    <source>
        <dbReference type="EMBL" id="ELY95822.1"/>
    </source>
</evidence>